<organism evidence="12 13">
    <name type="scientific">Halarcobacter anaerophilus</name>
    <dbReference type="NCBI Taxonomy" id="877500"/>
    <lineage>
        <taxon>Bacteria</taxon>
        <taxon>Pseudomonadati</taxon>
        <taxon>Campylobacterota</taxon>
        <taxon>Epsilonproteobacteria</taxon>
        <taxon>Campylobacterales</taxon>
        <taxon>Arcobacteraceae</taxon>
        <taxon>Halarcobacter</taxon>
    </lineage>
</organism>
<comment type="subcellular location">
    <subcellularLocation>
        <location evidence="1">Cell envelope</location>
    </subcellularLocation>
    <subcellularLocation>
        <location evidence="10">Cell membrane</location>
    </subcellularLocation>
    <subcellularLocation>
        <location evidence="2">Membrane</location>
    </subcellularLocation>
</comment>
<evidence type="ECO:0000256" key="7">
    <source>
        <dbReference type="ARBA" id="ARBA00023136"/>
    </source>
</evidence>
<dbReference type="InterPro" id="IPR023214">
    <property type="entry name" value="HAD_sf"/>
</dbReference>
<keyword evidence="10" id="KW-1003">Cell membrane</keyword>
<keyword evidence="13" id="KW-1185">Reference proteome</keyword>
<dbReference type="GO" id="GO:0046872">
    <property type="term" value="F:metal ion binding"/>
    <property type="evidence" value="ECO:0007669"/>
    <property type="project" value="UniProtKB-KW"/>
</dbReference>
<dbReference type="EC" id="7.2.2.12" evidence="8"/>
<keyword evidence="6" id="KW-1133">Transmembrane helix</keyword>
<evidence type="ECO:0000259" key="11">
    <source>
        <dbReference type="Pfam" id="PF00122"/>
    </source>
</evidence>
<proteinExistence type="inferred from homology"/>
<evidence type="ECO:0000256" key="6">
    <source>
        <dbReference type="ARBA" id="ARBA00022989"/>
    </source>
</evidence>
<evidence type="ECO:0000256" key="3">
    <source>
        <dbReference type="ARBA" id="ARBA00006024"/>
    </source>
</evidence>
<keyword evidence="4" id="KW-0812">Transmembrane</keyword>
<dbReference type="Pfam" id="PF00122">
    <property type="entry name" value="E1-E2_ATPase"/>
    <property type="match status" value="1"/>
</dbReference>
<dbReference type="InterPro" id="IPR027256">
    <property type="entry name" value="P-typ_ATPase_IB"/>
</dbReference>
<reference evidence="12 13" key="1">
    <citation type="submission" date="2017-10" db="EMBL/GenBank/DDBJ databases">
        <title>Genomics of the genus Arcobacter.</title>
        <authorList>
            <person name="Perez-Cataluna A."/>
            <person name="Figueras M.J."/>
        </authorList>
    </citation>
    <scope>NUCLEOTIDE SEQUENCE [LARGE SCALE GENOMIC DNA]</scope>
    <source>
        <strain evidence="12 13">DSM 24636</strain>
    </source>
</reference>
<dbReference type="GO" id="GO:0005524">
    <property type="term" value="F:ATP binding"/>
    <property type="evidence" value="ECO:0007669"/>
    <property type="project" value="UniProtKB-UniRule"/>
</dbReference>
<dbReference type="InterPro" id="IPR001757">
    <property type="entry name" value="P_typ_ATPase"/>
</dbReference>
<dbReference type="NCBIfam" id="TIGR01494">
    <property type="entry name" value="ATPase_P-type"/>
    <property type="match status" value="1"/>
</dbReference>
<keyword evidence="10" id="KW-0479">Metal-binding</keyword>
<evidence type="ECO:0000256" key="10">
    <source>
        <dbReference type="RuleBase" id="RU362081"/>
    </source>
</evidence>
<dbReference type="OrthoDB" id="2490525at2"/>
<dbReference type="PANTHER" id="PTHR48085:SF5">
    <property type="entry name" value="CADMIUM_ZINC-TRANSPORTING ATPASE HMA4-RELATED"/>
    <property type="match status" value="1"/>
</dbReference>
<dbReference type="GO" id="GO:0016463">
    <property type="term" value="F:P-type zinc transporter activity"/>
    <property type="evidence" value="ECO:0007669"/>
    <property type="project" value="UniProtKB-EC"/>
</dbReference>
<comment type="catalytic activity">
    <reaction evidence="9">
        <text>Zn(2+)(in) + ATP + H2O = Zn(2+)(out) + ADP + phosphate + H(+)</text>
        <dbReference type="Rhea" id="RHEA:20621"/>
        <dbReference type="ChEBI" id="CHEBI:15377"/>
        <dbReference type="ChEBI" id="CHEBI:15378"/>
        <dbReference type="ChEBI" id="CHEBI:29105"/>
        <dbReference type="ChEBI" id="CHEBI:30616"/>
        <dbReference type="ChEBI" id="CHEBI:43474"/>
        <dbReference type="ChEBI" id="CHEBI:456216"/>
        <dbReference type="EC" id="7.2.2.12"/>
    </reaction>
</comment>
<keyword evidence="7" id="KW-0472">Membrane</keyword>
<dbReference type="InterPro" id="IPR051014">
    <property type="entry name" value="Cation_Transport_ATPase_IB"/>
</dbReference>
<dbReference type="InterPro" id="IPR044492">
    <property type="entry name" value="P_typ_ATPase_HD_dom"/>
</dbReference>
<sequence length="708" mass="76956">MSCNIKLLHKTSKRARFYCESLKNEEYNTSSLIQYLESINGINKVRINKKIGSIVFEHDGSALNTIRDILLGLDVNKYKICDTFKGSCIDCIDESEPSLNGVIRASSVLVAERFISNDLAKFLLTTVAAKPLLVEGTKELFKEGLTSKVLEATAVSVSIARKDYLAANSTNAMLELGEYIEETTVHKSDDLIKELAKPNVTKAWVEFEENGKLTQKLINTSELKVGDIVIVGAGDTIAVDGHVLTGNASVNQVSMTGESEPVAKQRGDRVISGTVIEDGRLKIWAEYVGEDTATARIKNYIVSSLNEKSSIGLKATKLADKLVPVTLGLAGVSYLINKDFESVAAVLQADYSCALKLATPVAFKSSISKAGKDGIMIKGAKAIEALHSADTFVFDKTGTLTYGHLEVESINSFDEKWEEDDILNLTASAEEHYFHPVAEAVVKAAKEKGFVHMHHEEVEFIVAHGVKTIVNDKEVVIGSRHFLEDDEQIDFSNYEDKIEQCLLDGKTILYVGYDKKLLGTIGMRDKVRENAKDVLQKLKLSGVKNIVMLTGDIKEKAEALAFELGVDTVYANMRPTDKANIINKLKEQGSKIAFVGDGINDAPALMSADVGISMSKGADIAKATADIGLLKDDLVAIAEVKELANKTMKLIKYNFNATVGINSLILTGATIGLFTPITTAVLHNGTTIGLLFNSMKGVSIKNSIENSK</sequence>
<dbReference type="NCBIfam" id="TIGR01525">
    <property type="entry name" value="ATPase-IB_hvy"/>
    <property type="match status" value="1"/>
</dbReference>
<dbReference type="GO" id="GO:0030313">
    <property type="term" value="C:cell envelope"/>
    <property type="evidence" value="ECO:0007669"/>
    <property type="project" value="UniProtKB-SubCell"/>
</dbReference>
<protein>
    <recommendedName>
        <fullName evidence="8">P-type Zn(2+) transporter</fullName>
        <ecNumber evidence="8">7.2.2.12</ecNumber>
    </recommendedName>
</protein>
<keyword evidence="10" id="KW-0067">ATP-binding</keyword>
<dbReference type="Proteomes" id="UP000290191">
    <property type="component" value="Unassembled WGS sequence"/>
</dbReference>
<comment type="caution">
    <text evidence="12">The sequence shown here is derived from an EMBL/GenBank/DDBJ whole genome shotgun (WGS) entry which is preliminary data.</text>
</comment>
<dbReference type="InterPro" id="IPR008250">
    <property type="entry name" value="ATPase_P-typ_transduc_dom_A_sf"/>
</dbReference>
<dbReference type="STRING" id="877500.GCA_000935065_00869"/>
<dbReference type="Gene3D" id="3.40.50.1000">
    <property type="entry name" value="HAD superfamily/HAD-like"/>
    <property type="match status" value="1"/>
</dbReference>
<dbReference type="SUPFAM" id="SSF81653">
    <property type="entry name" value="Calcium ATPase, transduction domain A"/>
    <property type="match status" value="1"/>
</dbReference>
<evidence type="ECO:0000313" key="13">
    <source>
        <dbReference type="Proteomes" id="UP000290191"/>
    </source>
</evidence>
<keyword evidence="10" id="KW-0547">Nucleotide-binding</keyword>
<evidence type="ECO:0000313" key="12">
    <source>
        <dbReference type="EMBL" id="RXJ62050.1"/>
    </source>
</evidence>
<evidence type="ECO:0000256" key="1">
    <source>
        <dbReference type="ARBA" id="ARBA00004196"/>
    </source>
</evidence>
<evidence type="ECO:0000256" key="2">
    <source>
        <dbReference type="ARBA" id="ARBA00004370"/>
    </source>
</evidence>
<dbReference type="GO" id="GO:0005886">
    <property type="term" value="C:plasma membrane"/>
    <property type="evidence" value="ECO:0007669"/>
    <property type="project" value="UniProtKB-SubCell"/>
</dbReference>
<dbReference type="Gene3D" id="3.40.1110.10">
    <property type="entry name" value="Calcium-transporting ATPase, cytoplasmic domain N"/>
    <property type="match status" value="1"/>
</dbReference>
<accession>A0A4Q0XWP7</accession>
<dbReference type="InterPro" id="IPR018303">
    <property type="entry name" value="ATPase_P-typ_P_site"/>
</dbReference>
<dbReference type="PROSITE" id="PS00154">
    <property type="entry name" value="ATPASE_E1_E2"/>
    <property type="match status" value="1"/>
</dbReference>
<evidence type="ECO:0000256" key="4">
    <source>
        <dbReference type="ARBA" id="ARBA00022692"/>
    </source>
</evidence>
<name>A0A4Q0XWP7_9BACT</name>
<dbReference type="Gene3D" id="2.70.150.10">
    <property type="entry name" value="Calcium-transporting ATPase, cytoplasmic transduction domain A"/>
    <property type="match status" value="1"/>
</dbReference>
<gene>
    <name evidence="12" type="ORF">CRV06_11505</name>
</gene>
<dbReference type="EMBL" id="PDKO01000010">
    <property type="protein sequence ID" value="RXJ62050.1"/>
    <property type="molecule type" value="Genomic_DNA"/>
</dbReference>
<evidence type="ECO:0000256" key="5">
    <source>
        <dbReference type="ARBA" id="ARBA00022967"/>
    </source>
</evidence>
<dbReference type="AlphaFoldDB" id="A0A4Q0XWP7"/>
<dbReference type="InterPro" id="IPR023299">
    <property type="entry name" value="ATPase_P-typ_cyto_dom_N"/>
</dbReference>
<dbReference type="Pfam" id="PF00702">
    <property type="entry name" value="Hydrolase"/>
    <property type="match status" value="1"/>
</dbReference>
<feature type="domain" description="P-type ATPase A" evidence="11">
    <location>
        <begin position="209"/>
        <end position="298"/>
    </location>
</feature>
<comment type="similarity">
    <text evidence="3 10">Belongs to the cation transport ATPase (P-type) (TC 3.A.3) family. Type IB subfamily.</text>
</comment>
<dbReference type="SFLD" id="SFLDG00002">
    <property type="entry name" value="C1.7:_P-type_atpase_like"/>
    <property type="match status" value="1"/>
</dbReference>
<dbReference type="InterPro" id="IPR036412">
    <property type="entry name" value="HAD-like_sf"/>
</dbReference>
<keyword evidence="5" id="KW-1278">Translocase</keyword>
<dbReference type="SFLD" id="SFLDS00003">
    <property type="entry name" value="Haloacid_Dehalogenase"/>
    <property type="match status" value="1"/>
</dbReference>
<dbReference type="PROSITE" id="PS01229">
    <property type="entry name" value="COF_2"/>
    <property type="match status" value="1"/>
</dbReference>
<dbReference type="GO" id="GO:0015086">
    <property type="term" value="F:cadmium ion transmembrane transporter activity"/>
    <property type="evidence" value="ECO:0007669"/>
    <property type="project" value="TreeGrafter"/>
</dbReference>
<dbReference type="SFLD" id="SFLDF00027">
    <property type="entry name" value="p-type_atpase"/>
    <property type="match status" value="1"/>
</dbReference>
<dbReference type="SUPFAM" id="SSF56784">
    <property type="entry name" value="HAD-like"/>
    <property type="match status" value="1"/>
</dbReference>
<evidence type="ECO:0000256" key="9">
    <source>
        <dbReference type="ARBA" id="ARBA00047308"/>
    </source>
</evidence>
<dbReference type="InterPro" id="IPR059000">
    <property type="entry name" value="ATPase_P-type_domA"/>
</dbReference>
<dbReference type="Pfam" id="PF19991">
    <property type="entry name" value="HMA_2"/>
    <property type="match status" value="1"/>
</dbReference>
<dbReference type="GO" id="GO:0016887">
    <property type="term" value="F:ATP hydrolysis activity"/>
    <property type="evidence" value="ECO:0007669"/>
    <property type="project" value="InterPro"/>
</dbReference>
<dbReference type="RefSeq" id="WP_129082579.1">
    <property type="nucleotide sequence ID" value="NZ_CP041070.1"/>
</dbReference>
<dbReference type="PRINTS" id="PR00119">
    <property type="entry name" value="CATATPASE"/>
</dbReference>
<evidence type="ECO:0000256" key="8">
    <source>
        <dbReference type="ARBA" id="ARBA00039097"/>
    </source>
</evidence>
<dbReference type="PANTHER" id="PTHR48085">
    <property type="entry name" value="CADMIUM/ZINC-TRANSPORTING ATPASE HMA2-RELATED"/>
    <property type="match status" value="1"/>
</dbReference>